<evidence type="ECO:0000256" key="8">
    <source>
        <dbReference type="SAM" id="Phobius"/>
    </source>
</evidence>
<keyword evidence="3" id="KW-0328">Glycosyltransferase</keyword>
<evidence type="ECO:0000313" key="9">
    <source>
        <dbReference type="EMBL" id="HDX31589.1"/>
    </source>
</evidence>
<dbReference type="PROSITE" id="PS51257">
    <property type="entry name" value="PROKAR_LIPOPROTEIN"/>
    <property type="match status" value="1"/>
</dbReference>
<feature type="transmembrane region" description="Helical" evidence="8">
    <location>
        <begin position="105"/>
        <end position="124"/>
    </location>
</feature>
<evidence type="ECO:0000256" key="5">
    <source>
        <dbReference type="ARBA" id="ARBA00022692"/>
    </source>
</evidence>
<feature type="transmembrane region" description="Helical" evidence="8">
    <location>
        <begin position="185"/>
        <end position="202"/>
    </location>
</feature>
<keyword evidence="2" id="KW-1003">Cell membrane</keyword>
<reference evidence="9" key="1">
    <citation type="journal article" date="2020" name="mSystems">
        <title>Genome- and Community-Level Interaction Insights into Carbon Utilization and Element Cycling Functions of Hydrothermarchaeota in Hydrothermal Sediment.</title>
        <authorList>
            <person name="Zhou Z."/>
            <person name="Liu Y."/>
            <person name="Xu W."/>
            <person name="Pan J."/>
            <person name="Luo Z.H."/>
            <person name="Li M."/>
        </authorList>
    </citation>
    <scope>NUCLEOTIDE SEQUENCE [LARGE SCALE GENOMIC DNA]</scope>
    <source>
        <strain evidence="9">SpSt-289</strain>
    </source>
</reference>
<feature type="transmembrane region" description="Helical" evidence="8">
    <location>
        <begin position="499"/>
        <end position="517"/>
    </location>
</feature>
<evidence type="ECO:0000256" key="2">
    <source>
        <dbReference type="ARBA" id="ARBA00022475"/>
    </source>
</evidence>
<feature type="transmembrane region" description="Helical" evidence="8">
    <location>
        <begin position="324"/>
        <end position="344"/>
    </location>
</feature>
<evidence type="ECO:0000256" key="7">
    <source>
        <dbReference type="ARBA" id="ARBA00023136"/>
    </source>
</evidence>
<keyword evidence="7 8" id="KW-0472">Membrane</keyword>
<dbReference type="PANTHER" id="PTHR33908">
    <property type="entry name" value="MANNOSYLTRANSFERASE YKCB-RELATED"/>
    <property type="match status" value="1"/>
</dbReference>
<evidence type="ECO:0000256" key="1">
    <source>
        <dbReference type="ARBA" id="ARBA00004651"/>
    </source>
</evidence>
<feature type="transmembrane region" description="Helical" evidence="8">
    <location>
        <begin position="159"/>
        <end position="178"/>
    </location>
</feature>
<comment type="caution">
    <text evidence="9">The sequence shown here is derived from an EMBL/GenBank/DDBJ whole genome shotgun (WGS) entry which is preliminary data.</text>
</comment>
<feature type="transmembrane region" description="Helical" evidence="8">
    <location>
        <begin position="379"/>
        <end position="404"/>
    </location>
</feature>
<dbReference type="GO" id="GO:0005886">
    <property type="term" value="C:plasma membrane"/>
    <property type="evidence" value="ECO:0007669"/>
    <property type="project" value="UniProtKB-SubCell"/>
</dbReference>
<evidence type="ECO:0000256" key="3">
    <source>
        <dbReference type="ARBA" id="ARBA00022676"/>
    </source>
</evidence>
<feature type="transmembrane region" description="Helical" evidence="8">
    <location>
        <begin position="238"/>
        <end position="261"/>
    </location>
</feature>
<feature type="transmembrane region" description="Helical" evidence="8">
    <location>
        <begin position="208"/>
        <end position="226"/>
    </location>
</feature>
<keyword evidence="5 8" id="KW-0812">Transmembrane</keyword>
<keyword evidence="6 8" id="KW-1133">Transmembrane helix</keyword>
<keyword evidence="4" id="KW-0808">Transferase</keyword>
<feature type="transmembrane region" description="Helical" evidence="8">
    <location>
        <begin position="350"/>
        <end position="367"/>
    </location>
</feature>
<evidence type="ECO:0000256" key="6">
    <source>
        <dbReference type="ARBA" id="ARBA00022989"/>
    </source>
</evidence>
<gene>
    <name evidence="9" type="ORF">ENQ20_08855</name>
</gene>
<protein>
    <recommendedName>
        <fullName evidence="10">Glycosyltransferase RgtA/B/C/D-like domain-containing protein</fullName>
    </recommendedName>
</protein>
<dbReference type="GO" id="GO:0009103">
    <property type="term" value="P:lipopolysaccharide biosynthetic process"/>
    <property type="evidence" value="ECO:0007669"/>
    <property type="project" value="UniProtKB-ARBA"/>
</dbReference>
<feature type="transmembrane region" description="Helical" evidence="8">
    <location>
        <begin position="136"/>
        <end position="153"/>
    </location>
</feature>
<proteinExistence type="predicted"/>
<dbReference type="AlphaFoldDB" id="A0A7C1K061"/>
<dbReference type="InterPro" id="IPR050297">
    <property type="entry name" value="LipidA_mod_glycosyltrf_83"/>
</dbReference>
<sequence length="783" mass="88451">MRTFYRDISPKDRSTALLVFGFLLACYMLTFTGVIDSSDGLATFAVTENLVRRGAFDNNQLLWMGAQQGNIGPDGNLYTRKGLGMALLAVPLVWIARVWPSVGMVHAAMLINPLLTAWTGALIFRLGRRFGWSRGLAIMVALIYGLFTLAWPYTQTFFSDPVCGWGLFAAAYGLVAYGQSQRKRYLFGAGLAWGVAYLARTINLLTLPIYLIGLWFVLPAIAAHVGETTLERLRRAFWLYWRPVVAFGIPVVTAGLLSLWWNWARFGSVWDTGYVESETFSANWLFGLFGLTVGPARGFVWYNPILLLAIPGSVWFWRHQRRLLILMLALIALYFAVYAKWYMWHGGYSWGARFITPTLPFFSVLAAPGWQMLVSERRLGWPGAALAAFLLAASLLTQGLGLLVPYRLVQDRLAERVQPLFADETFIRLEYSPLLMQWEMIRRDTIQFAWWRGGPWPDTIDWLPFIVSLLGVLIGLAFLTQQIRSVQPENVDDHTRNLLYGFALTLLIVGLLTYYNTVLVNPEARMVAERIQREGRRGDAVLLLRVDWAQDFANVHRSTLPVYGPLPRSNLDESNEMLLNRLRNTYERLWVTPDYTPPEQSGWERSLRIHDFLLMDDRISGPTNQRLALYAMAPSAEMIESGLGTIFGDPSAVPINDTNGWIRLRGYALTPTAQPGGHILLTLLWQSLQPVEKDYQVFVHLLNDRGEKVLQRDGQPVLWMRPTSTWRPGDEILDRYGLLLPPTLATGRYTLAVGLYDAVTGQRLAVSAGPTDFAIELGPIEVE</sequence>
<feature type="transmembrane region" description="Helical" evidence="8">
    <location>
        <begin position="299"/>
        <end position="317"/>
    </location>
</feature>
<name>A0A7C1K061_9CHLR</name>
<feature type="transmembrane region" description="Helical" evidence="8">
    <location>
        <begin position="462"/>
        <end position="479"/>
    </location>
</feature>
<feature type="transmembrane region" description="Helical" evidence="8">
    <location>
        <begin position="15"/>
        <end position="35"/>
    </location>
</feature>
<organism evidence="9">
    <name type="scientific">Caldilinea aerophila</name>
    <dbReference type="NCBI Taxonomy" id="133453"/>
    <lineage>
        <taxon>Bacteria</taxon>
        <taxon>Bacillati</taxon>
        <taxon>Chloroflexota</taxon>
        <taxon>Caldilineae</taxon>
        <taxon>Caldilineales</taxon>
        <taxon>Caldilineaceae</taxon>
        <taxon>Caldilinea</taxon>
    </lineage>
</organism>
<dbReference type="GO" id="GO:0016763">
    <property type="term" value="F:pentosyltransferase activity"/>
    <property type="evidence" value="ECO:0007669"/>
    <property type="project" value="TreeGrafter"/>
</dbReference>
<evidence type="ECO:0008006" key="10">
    <source>
        <dbReference type="Google" id="ProtNLM"/>
    </source>
</evidence>
<accession>A0A7C1K061</accession>
<dbReference type="EMBL" id="DSMG01000085">
    <property type="protein sequence ID" value="HDX31589.1"/>
    <property type="molecule type" value="Genomic_DNA"/>
</dbReference>
<evidence type="ECO:0000256" key="4">
    <source>
        <dbReference type="ARBA" id="ARBA00022679"/>
    </source>
</evidence>
<comment type="subcellular location">
    <subcellularLocation>
        <location evidence="1">Cell membrane</location>
        <topology evidence="1">Multi-pass membrane protein</topology>
    </subcellularLocation>
</comment>
<dbReference type="PANTHER" id="PTHR33908:SF11">
    <property type="entry name" value="MEMBRANE PROTEIN"/>
    <property type="match status" value="1"/>
</dbReference>